<dbReference type="RefSeq" id="WP_148990123.1">
    <property type="nucleotide sequence ID" value="NZ_VTEV01000014.1"/>
</dbReference>
<reference evidence="1 2" key="1">
    <citation type="submission" date="2019-08" db="EMBL/GenBank/DDBJ databases">
        <title>Bacillus genomes from the desert of Cuatro Cienegas, Coahuila.</title>
        <authorList>
            <person name="Olmedo-Alvarez G."/>
        </authorList>
    </citation>
    <scope>NUCLEOTIDE SEQUENCE [LARGE SCALE GENOMIC DNA]</scope>
    <source>
        <strain evidence="1 2">CH28_1T</strain>
    </source>
</reference>
<gene>
    <name evidence="1" type="ORF">FZC76_21285</name>
</gene>
<comment type="caution">
    <text evidence="1">The sequence shown here is derived from an EMBL/GenBank/DDBJ whole genome shotgun (WGS) entry which is preliminary data.</text>
</comment>
<dbReference type="Proteomes" id="UP000322524">
    <property type="component" value="Unassembled WGS sequence"/>
</dbReference>
<organism evidence="1 2">
    <name type="scientific">Sutcliffiella horikoshii</name>
    <dbReference type="NCBI Taxonomy" id="79883"/>
    <lineage>
        <taxon>Bacteria</taxon>
        <taxon>Bacillati</taxon>
        <taxon>Bacillota</taxon>
        <taxon>Bacilli</taxon>
        <taxon>Bacillales</taxon>
        <taxon>Bacillaceae</taxon>
        <taxon>Sutcliffiella</taxon>
    </lineage>
</organism>
<evidence type="ECO:0000313" key="1">
    <source>
        <dbReference type="EMBL" id="TYS61755.1"/>
    </source>
</evidence>
<sequence length="66" mass="7683">MKSAIHSSFGETCIVCEEQKEKGIHLYTSFICTECEGTMLQTDVEDPKYKFYLQQLRKITIPKIYS</sequence>
<dbReference type="STRING" id="79883.GCA_001636495_00565"/>
<proteinExistence type="predicted"/>
<dbReference type="EMBL" id="VTEV01000014">
    <property type="protein sequence ID" value="TYS61755.1"/>
    <property type="molecule type" value="Genomic_DNA"/>
</dbReference>
<dbReference type="Pfam" id="PF10764">
    <property type="entry name" value="Gin"/>
    <property type="match status" value="1"/>
</dbReference>
<name>A0A5D4SE63_9BACI</name>
<accession>A0A5D4SE63</accession>
<dbReference type="OrthoDB" id="2886653at2"/>
<protein>
    <submittedName>
        <fullName evidence="1">Sigma factor G inhibitor Gin</fullName>
    </submittedName>
</protein>
<evidence type="ECO:0000313" key="2">
    <source>
        <dbReference type="Proteomes" id="UP000322524"/>
    </source>
</evidence>
<dbReference type="AlphaFoldDB" id="A0A5D4SE63"/>
<dbReference type="InterPro" id="IPR019700">
    <property type="entry name" value="Sigma-G_inhibitor_Gin"/>
</dbReference>